<accession>A0A6V7QRI9</accession>
<evidence type="ECO:0000313" key="6">
    <source>
        <dbReference type="EMBL" id="CAD1845527.1"/>
    </source>
</evidence>
<evidence type="ECO:0000256" key="1">
    <source>
        <dbReference type="ARBA" id="ARBA00022737"/>
    </source>
</evidence>
<dbReference type="Gene3D" id="3.90.550.10">
    <property type="entry name" value="Spore Coat Polysaccharide Biosynthesis Protein SpsA, Chain A"/>
    <property type="match status" value="1"/>
</dbReference>
<feature type="repeat" description="PPR" evidence="3">
    <location>
        <begin position="273"/>
        <end position="307"/>
    </location>
</feature>
<dbReference type="AlphaFoldDB" id="A0A6V7QRI9"/>
<evidence type="ECO:0000256" key="2">
    <source>
        <dbReference type="ARBA" id="ARBA00022946"/>
    </source>
</evidence>
<name>A0A6V7QRI9_ANACO</name>
<dbReference type="FunFam" id="1.25.40.10:FF:000427">
    <property type="entry name" value="Pentatricopeptide repeat-containing protein chloroplastic"/>
    <property type="match status" value="1"/>
</dbReference>
<feature type="domain" description="Glycosyltransferase 2-like" evidence="5">
    <location>
        <begin position="624"/>
        <end position="750"/>
    </location>
</feature>
<dbReference type="InterPro" id="IPR002885">
    <property type="entry name" value="PPR_rpt"/>
</dbReference>
<gene>
    <name evidence="6" type="ORF">CB5_LOCUS28738</name>
</gene>
<proteinExistence type="predicted"/>
<dbReference type="Pfam" id="PF00535">
    <property type="entry name" value="Glycos_transf_2"/>
    <property type="match status" value="1"/>
</dbReference>
<protein>
    <recommendedName>
        <fullName evidence="5">Glycosyltransferase 2-like domain-containing protein</fullName>
    </recommendedName>
</protein>
<reference evidence="6" key="1">
    <citation type="submission" date="2020-07" db="EMBL/GenBank/DDBJ databases">
        <authorList>
            <person name="Lin J."/>
        </authorList>
    </citation>
    <scope>NUCLEOTIDE SEQUENCE</scope>
</reference>
<dbReference type="PANTHER" id="PTHR47926">
    <property type="entry name" value="PENTATRICOPEPTIDE REPEAT-CONTAINING PROTEIN"/>
    <property type="match status" value="1"/>
</dbReference>
<keyword evidence="1" id="KW-0677">Repeat</keyword>
<dbReference type="FunFam" id="1.25.40.10:FF:000404">
    <property type="entry name" value="Pentatricopeptide repeat-containing protein chloroplastic"/>
    <property type="match status" value="1"/>
</dbReference>
<keyword evidence="4" id="KW-1133">Transmembrane helix</keyword>
<dbReference type="InterPro" id="IPR046848">
    <property type="entry name" value="E_motif"/>
</dbReference>
<keyword evidence="2" id="KW-0809">Transit peptide</keyword>
<dbReference type="NCBIfam" id="TIGR00756">
    <property type="entry name" value="PPR"/>
    <property type="match status" value="4"/>
</dbReference>
<dbReference type="EMBL" id="CAJEUB010000003">
    <property type="protein sequence ID" value="CAD1845527.1"/>
    <property type="molecule type" value="Genomic_DNA"/>
</dbReference>
<evidence type="ECO:0000259" key="5">
    <source>
        <dbReference type="Pfam" id="PF00535"/>
    </source>
</evidence>
<dbReference type="GO" id="GO:0003723">
    <property type="term" value="F:RNA binding"/>
    <property type="evidence" value="ECO:0007669"/>
    <property type="project" value="InterPro"/>
</dbReference>
<feature type="repeat" description="PPR" evidence="3">
    <location>
        <begin position="172"/>
        <end position="206"/>
    </location>
</feature>
<dbReference type="InterPro" id="IPR046960">
    <property type="entry name" value="PPR_At4g14850-like_plant"/>
</dbReference>
<dbReference type="GO" id="GO:0009451">
    <property type="term" value="P:RNA modification"/>
    <property type="evidence" value="ECO:0007669"/>
    <property type="project" value="InterPro"/>
</dbReference>
<sequence length="755" mass="84976">MSSALTVNPLSPAKVKSLHPHPTPPPLFSLLPQCTAISELKQLHALAIKSQLHHHPSFLTRFITHLTRRPDPSLLRYARHLFDRIPQPNLILYNAMSRGYSRSDDPFRYLPFHCHGLRWRPAAEEGRQAHAFAVKCGVVDNIYVRPTLINMYAECGDLRAARVLFDGMDDQCVVSYNSMITASVRSSRPSAALALFREMQAKGIKPTDVTLLSVLSACTLLGALELGKWIHEYVKKNGFDSYVKVNTALIDMYAKCGSLEDAIHVFQGMSSRDTQAWSAMIVAYAIHGHGSKAISMFDEMKREGIKPDDITFLGVLYACSHAGMVDEGLCFFNSMNKHGLIPGIKHYGCVIDLLARSGQLKKAYKFVDNLPVKPTPILWRTLLSACGGHGEVDIGKKVFERILELDDSHGGDYVIFSNMCVNGGWWEEVNRIRKIMGERGVVKVPGCSSIEVDSTVHEFFSGDGMHPQSREARKMVDEMMEQLKLVGYRPTLRRFFTSTWERKRRKLALANVESLYVEKPGSRAVLGAFDRWTAVSGLSPEQVYGVWLRVRARAIAPVLRAVVALCMVMSVMLVVEAAYMSLVSLAVKLLRLRPEKKWKWEQITMDGGDLEGRGSNHPMVLIQIPMYNEIEVYKLSIGAACALTWPQDRIIIQVLDDSTDPTIKDLVELECQTWARKGINIKYVIRSDRKGFKAGALKRGMDCDYAQKCDFVAIFDADFQPESDFLMRTIPFFVFNPEIALVQARWDFGKNPFTI</sequence>
<dbReference type="InterPro" id="IPR029044">
    <property type="entry name" value="Nucleotide-diphossugar_trans"/>
</dbReference>
<feature type="transmembrane region" description="Helical" evidence="4">
    <location>
        <begin position="561"/>
        <end position="587"/>
    </location>
</feature>
<dbReference type="SUPFAM" id="SSF53448">
    <property type="entry name" value="Nucleotide-diphospho-sugar transferases"/>
    <property type="match status" value="1"/>
</dbReference>
<keyword evidence="4" id="KW-0472">Membrane</keyword>
<dbReference type="InterPro" id="IPR001173">
    <property type="entry name" value="Glyco_trans_2-like"/>
</dbReference>
<dbReference type="PANTHER" id="PTHR47926:SF488">
    <property type="entry name" value="DYW DOMAIN-CONTAINING PROTEIN"/>
    <property type="match status" value="1"/>
</dbReference>
<evidence type="ECO:0000256" key="4">
    <source>
        <dbReference type="SAM" id="Phobius"/>
    </source>
</evidence>
<keyword evidence="4" id="KW-0812">Transmembrane</keyword>
<dbReference type="InterPro" id="IPR011990">
    <property type="entry name" value="TPR-like_helical_dom_sf"/>
</dbReference>
<dbReference type="Pfam" id="PF13041">
    <property type="entry name" value="PPR_2"/>
    <property type="match status" value="2"/>
</dbReference>
<feature type="repeat" description="PPR" evidence="3">
    <location>
        <begin position="308"/>
        <end position="342"/>
    </location>
</feature>
<dbReference type="Pfam" id="PF01535">
    <property type="entry name" value="PPR"/>
    <property type="match status" value="3"/>
</dbReference>
<dbReference type="PROSITE" id="PS51375">
    <property type="entry name" value="PPR"/>
    <property type="match status" value="3"/>
</dbReference>
<dbReference type="Gene3D" id="1.25.40.10">
    <property type="entry name" value="Tetratricopeptide repeat domain"/>
    <property type="match status" value="2"/>
</dbReference>
<organism evidence="6">
    <name type="scientific">Ananas comosus var. bracteatus</name>
    <name type="common">red pineapple</name>
    <dbReference type="NCBI Taxonomy" id="296719"/>
    <lineage>
        <taxon>Eukaryota</taxon>
        <taxon>Viridiplantae</taxon>
        <taxon>Streptophyta</taxon>
        <taxon>Embryophyta</taxon>
        <taxon>Tracheophyta</taxon>
        <taxon>Spermatophyta</taxon>
        <taxon>Magnoliopsida</taxon>
        <taxon>Liliopsida</taxon>
        <taxon>Poales</taxon>
        <taxon>Bromeliaceae</taxon>
        <taxon>Bromelioideae</taxon>
        <taxon>Ananas</taxon>
    </lineage>
</organism>
<evidence type="ECO:0000256" key="3">
    <source>
        <dbReference type="PROSITE-ProRule" id="PRU00708"/>
    </source>
</evidence>
<dbReference type="Pfam" id="PF20431">
    <property type="entry name" value="E_motif"/>
    <property type="match status" value="1"/>
</dbReference>